<comment type="caution">
    <text evidence="3">The sequence shown here is derived from an EMBL/GenBank/DDBJ whole genome shotgun (WGS) entry which is preliminary data.</text>
</comment>
<dbReference type="InterPro" id="IPR018968">
    <property type="entry name" value="Phasin"/>
</dbReference>
<protein>
    <submittedName>
        <fullName evidence="3">Phasin family protein</fullName>
    </submittedName>
</protein>
<dbReference type="EMBL" id="JBANDC010000012">
    <property type="protein sequence ID" value="MEM4989154.1"/>
    <property type="molecule type" value="Genomic_DNA"/>
</dbReference>
<evidence type="ECO:0000256" key="1">
    <source>
        <dbReference type="SAM" id="Coils"/>
    </source>
</evidence>
<feature type="coiled-coil region" evidence="1">
    <location>
        <begin position="146"/>
        <end position="180"/>
    </location>
</feature>
<accession>A0ABU9PYS0</accession>
<evidence type="ECO:0000259" key="2">
    <source>
        <dbReference type="Pfam" id="PF09361"/>
    </source>
</evidence>
<dbReference type="NCBIfam" id="TIGR01841">
    <property type="entry name" value="phasin"/>
    <property type="match status" value="1"/>
</dbReference>
<dbReference type="Pfam" id="PF09361">
    <property type="entry name" value="Phasin_2"/>
    <property type="match status" value="1"/>
</dbReference>
<keyword evidence="4" id="KW-1185">Reference proteome</keyword>
<feature type="domain" description="Phasin" evidence="2">
    <location>
        <begin position="6"/>
        <end position="109"/>
    </location>
</feature>
<dbReference type="Proteomes" id="UP001495910">
    <property type="component" value="Unassembled WGS sequence"/>
</dbReference>
<keyword evidence="1" id="KW-0175">Coiled coil</keyword>
<proteinExistence type="predicted"/>
<name>A0ABU9PYS0_9BURK</name>
<evidence type="ECO:0000313" key="3">
    <source>
        <dbReference type="EMBL" id="MEM4989154.1"/>
    </source>
</evidence>
<dbReference type="InterPro" id="IPR010127">
    <property type="entry name" value="Phasin_subfam-1"/>
</dbReference>
<sequence>MSTIAEQFSAAAKANFEANLALYTDLTTKAFAGVEKLIELNLSAGKASLQESTATTQKLFAAKDPQEFFSLSAALAQPNTEKAVAYGRHFASIASSTQAELTKVAEAQVAETKRKVVEFVDLATKNAPPGAESAVAFVKSAIGSANAGYEQLAKNTKQAVEALETNVNSAVDQLSQAATKGAAHSSKK</sequence>
<evidence type="ECO:0000313" key="4">
    <source>
        <dbReference type="Proteomes" id="UP001495910"/>
    </source>
</evidence>
<organism evidence="3 4">
    <name type="scientific">Collimonas rhizosphaerae</name>
    <dbReference type="NCBI Taxonomy" id="3126357"/>
    <lineage>
        <taxon>Bacteria</taxon>
        <taxon>Pseudomonadati</taxon>
        <taxon>Pseudomonadota</taxon>
        <taxon>Betaproteobacteria</taxon>
        <taxon>Burkholderiales</taxon>
        <taxon>Oxalobacteraceae</taxon>
        <taxon>Collimonas</taxon>
    </lineage>
</organism>
<reference evidence="3 4" key="1">
    <citation type="submission" date="2024-02" db="EMBL/GenBank/DDBJ databases">
        <title>Draft genome sequence of Collimonas sp. strain H4R21, an effective mineral-weathering bacterial strain isolated from the beech rhizosphere.</title>
        <authorList>
            <person name="Morin E."/>
            <person name="Uroz S."/>
            <person name="Leveau J.H.J."/>
            <person name="Kumar R."/>
            <person name="Rey M.W."/>
            <person name="Pham J."/>
        </authorList>
    </citation>
    <scope>NUCLEOTIDE SEQUENCE [LARGE SCALE GENOMIC DNA]</scope>
    <source>
        <strain evidence="3 4">H4R21</strain>
    </source>
</reference>
<gene>
    <name evidence="3" type="ORF">V8G57_17330</name>
</gene>
<dbReference type="RefSeq" id="WP_342830430.1">
    <property type="nucleotide sequence ID" value="NZ_JBANDC010000012.1"/>
</dbReference>